<dbReference type="InterPro" id="IPR000873">
    <property type="entry name" value="AMP-dep_synth/lig_dom"/>
</dbReference>
<dbReference type="InterPro" id="IPR045851">
    <property type="entry name" value="AMP-bd_C_sf"/>
</dbReference>
<dbReference type="InterPro" id="IPR025110">
    <property type="entry name" value="AMP-bd_C"/>
</dbReference>
<dbReference type="InterPro" id="IPR032387">
    <property type="entry name" value="ACAS_N"/>
</dbReference>
<keyword evidence="6" id="KW-1185">Reference proteome</keyword>
<accession>A0A850H2U9</accession>
<feature type="domain" description="Acetyl-coenzyme A synthetase N-terminal" evidence="4">
    <location>
        <begin position="6"/>
        <end position="58"/>
    </location>
</feature>
<dbReference type="PROSITE" id="PS00455">
    <property type="entry name" value="AMP_BINDING"/>
    <property type="match status" value="1"/>
</dbReference>
<comment type="similarity">
    <text evidence="1">Belongs to the ATP-dependent AMP-binding enzyme family.</text>
</comment>
<dbReference type="FunFam" id="3.30.300.30:FF:000017">
    <property type="entry name" value="Acyl-CoA synthetase short-chain family member 3"/>
    <property type="match status" value="1"/>
</dbReference>
<dbReference type="Gene3D" id="3.40.50.12780">
    <property type="entry name" value="N-terminal domain of ligase-like"/>
    <property type="match status" value="1"/>
</dbReference>
<dbReference type="Pfam" id="PF16177">
    <property type="entry name" value="ACAS_N"/>
    <property type="match status" value="1"/>
</dbReference>
<dbReference type="GO" id="GO:0050218">
    <property type="term" value="F:propionate-CoA ligase activity"/>
    <property type="evidence" value="ECO:0007669"/>
    <property type="project" value="TreeGrafter"/>
</dbReference>
<dbReference type="InterPro" id="IPR042099">
    <property type="entry name" value="ANL_N_sf"/>
</dbReference>
<dbReference type="PANTHER" id="PTHR43347">
    <property type="entry name" value="ACYL-COA SYNTHETASE"/>
    <property type="match status" value="1"/>
</dbReference>
<evidence type="ECO:0000256" key="1">
    <source>
        <dbReference type="ARBA" id="ARBA00006432"/>
    </source>
</evidence>
<dbReference type="Pfam" id="PF13193">
    <property type="entry name" value="AMP-binding_C"/>
    <property type="match status" value="1"/>
</dbReference>
<evidence type="ECO:0000259" key="3">
    <source>
        <dbReference type="Pfam" id="PF13193"/>
    </source>
</evidence>
<gene>
    <name evidence="5" type="ORF">HUO12_01045</name>
</gene>
<feature type="domain" description="AMP-binding enzyme C-terminal" evidence="3">
    <location>
        <begin position="511"/>
        <end position="589"/>
    </location>
</feature>
<protein>
    <submittedName>
        <fullName evidence="5">AMP-binding protein</fullName>
    </submittedName>
</protein>
<dbReference type="AlphaFoldDB" id="A0A850H2U9"/>
<dbReference type="PANTHER" id="PTHR43347:SF3">
    <property type="entry name" value="ACYL-COA SYNTHETASE SHORT-CHAIN FAMILY MEMBER 3, MITOCHONDRIAL"/>
    <property type="match status" value="1"/>
</dbReference>
<evidence type="ECO:0000259" key="4">
    <source>
        <dbReference type="Pfam" id="PF16177"/>
    </source>
</evidence>
<organism evidence="5 6">
    <name type="scientific">Altererythrobacter lutimaris</name>
    <dbReference type="NCBI Taxonomy" id="2743979"/>
    <lineage>
        <taxon>Bacteria</taxon>
        <taxon>Pseudomonadati</taxon>
        <taxon>Pseudomonadota</taxon>
        <taxon>Alphaproteobacteria</taxon>
        <taxon>Sphingomonadales</taxon>
        <taxon>Erythrobacteraceae</taxon>
        <taxon>Altererythrobacter</taxon>
    </lineage>
</organism>
<evidence type="ECO:0000259" key="2">
    <source>
        <dbReference type="Pfam" id="PF00501"/>
    </source>
</evidence>
<dbReference type="InterPro" id="IPR020845">
    <property type="entry name" value="AMP-binding_CS"/>
</dbReference>
<dbReference type="SUPFAM" id="SSF56801">
    <property type="entry name" value="Acetyl-CoA synthetase-like"/>
    <property type="match status" value="1"/>
</dbReference>
<reference evidence="5 6" key="1">
    <citation type="submission" date="2020-06" db="EMBL/GenBank/DDBJ databases">
        <title>Altererythrobacter lutimaris sp. nov., a marine bacterium isolated from a tidal flat.</title>
        <authorList>
            <person name="Kim D."/>
            <person name="Yoo Y."/>
            <person name="Kim J.-J."/>
        </authorList>
    </citation>
    <scope>NUCLEOTIDE SEQUENCE [LARGE SCALE GENOMIC DNA]</scope>
    <source>
        <strain evidence="5 6">JGD-16</strain>
    </source>
</reference>
<feature type="domain" description="AMP-dependent synthetase/ligase" evidence="2">
    <location>
        <begin position="65"/>
        <end position="445"/>
    </location>
</feature>
<evidence type="ECO:0000313" key="5">
    <source>
        <dbReference type="EMBL" id="NVE93477.1"/>
    </source>
</evidence>
<proteinExistence type="inferred from homology"/>
<dbReference type="Gene3D" id="3.30.300.30">
    <property type="match status" value="1"/>
</dbReference>
<dbReference type="Pfam" id="PF00501">
    <property type="entry name" value="AMP-binding"/>
    <property type="match status" value="1"/>
</dbReference>
<evidence type="ECO:0000313" key="6">
    <source>
        <dbReference type="Proteomes" id="UP000546031"/>
    </source>
</evidence>
<sequence length="624" mass="67231">MNTYLPIYQRSIDEPEAFWAEQAEALHWEVKPQTILEREGDLIPRWFVDGKINACYNCVDRHVDEGHGDETALIYESPVTNTSRILTYAELQDATSRLAGAMASLEVTKGDRVLIYMPNSPEAVIGMLACARIGAIHSVVFGGFAAPELATRIDDAQPKVVLAASCGIEGTKTLPYQPILDDAYALAAHRPSNTIFWQRSQHEADLSADNAHDWSALIASSEPADCVAVEATHPLYILYTSGTTGQPKGIVRDTGGHLVTLNWSMTGIYNCPPGEAYWAASDVGWVVGHSYICYAPLLHRNPSVIFEGKPVGTPDAGIFWRIMAKHKVRSFFTAPTATRAIKQVDPDGELAKEADLSNLNAVYLAGERTDPDTLAWTQDLLGVPVVDHWWQTETGSAITANPLGIEEFPTKAGSSTMPMPGWDLACVNEAGEPVAAGESGAIVARLPLPPGFAPTLWSAPERYQEAYLSRFPGNYLTGDSGFIDEDGYLSVMARIDDVINVAGHRLSSSAMEEVLAAHPSVAECAVIGKADQLKGQIPVGFVVLKAGANISAVDLAAELIAAVRSQIGPVAAFKQVHVLAKLPKTRSGKILRKTIREIADGEKAKIPPTIEDASALDEIKGIFA</sequence>
<name>A0A850H2U9_9SPHN</name>
<comment type="caution">
    <text evidence="5">The sequence shown here is derived from an EMBL/GenBank/DDBJ whole genome shotgun (WGS) entry which is preliminary data.</text>
</comment>
<dbReference type="EMBL" id="JABWTA010000001">
    <property type="protein sequence ID" value="NVE93477.1"/>
    <property type="molecule type" value="Genomic_DNA"/>
</dbReference>
<dbReference type="Proteomes" id="UP000546031">
    <property type="component" value="Unassembled WGS sequence"/>
</dbReference>